<organism evidence="3 5">
    <name type="scientific">Lactobacillus johnsonii</name>
    <dbReference type="NCBI Taxonomy" id="33959"/>
    <lineage>
        <taxon>Bacteria</taxon>
        <taxon>Bacillati</taxon>
        <taxon>Bacillota</taxon>
        <taxon>Bacilli</taxon>
        <taxon>Lactobacillales</taxon>
        <taxon>Lactobacillaceae</taxon>
        <taxon>Lactobacillus</taxon>
    </lineage>
</organism>
<dbReference type="EMBL" id="CP040854">
    <property type="protein sequence ID" value="QIA87962.1"/>
    <property type="molecule type" value="Genomic_DNA"/>
</dbReference>
<feature type="domain" description="Transposase IS204/IS1001/IS1096/IS1165 DDE" evidence="1">
    <location>
        <begin position="161"/>
        <end position="406"/>
    </location>
</feature>
<dbReference type="Pfam" id="PF13542">
    <property type="entry name" value="HTH_Tnp_ISL3"/>
    <property type="match status" value="1"/>
</dbReference>
<evidence type="ECO:0000259" key="1">
    <source>
        <dbReference type="Pfam" id="PF01610"/>
    </source>
</evidence>
<name>A0A9X7XUD7_LACJH</name>
<dbReference type="InterPro" id="IPR002560">
    <property type="entry name" value="Transposase_DDE"/>
</dbReference>
<sequence length="425" mass="50012">MSSNNDCIKFHLNIEDPNIVFSDYFKKYINGKYHSVYQAELIQPACPYCHSNNLKHNGHYTSNVRFITADASHPVTIRLKKQRVLCNDCLKRSMAQSNLVNKYCHISNASKRKVLAALTEDRSMTSIAREHNLSVNTVQRVLESCSSKFYDDLDQLPEHLAFDEFKGVGKKLHFICLDGDSHQVVQILRTRFKPEILHYFYKFTPKARAMVKTVTMDLNCYYPIVARELFPNAQIVIDRFHMVQMLTRSFNSLRVQTMKQFKKQSREYKLLKSTWKLYLMKYDKLNKQTPYYDWHFKDYLTQEHVVLDGLDCNKDLENTYWVMQDFRTAIKNKDEKQIIHLLHSKQAVGKQMHQTLLTFKHNYTGILNGISSSYSNGCLEGVNRKIKQIERTAYGYSNFRHLLIRIRLEENIIKQKEPNNYSLVA</sequence>
<keyword evidence="4" id="KW-0614">Plasmid</keyword>
<dbReference type="NCBIfam" id="NF033550">
    <property type="entry name" value="transpos_ISL3"/>
    <property type="match status" value="1"/>
</dbReference>
<evidence type="ECO:0000313" key="4">
    <source>
        <dbReference type="EMBL" id="QIA88650.1"/>
    </source>
</evidence>
<geneLocation type="plasmid" evidence="4 5">
    <name>unnamed2</name>
</geneLocation>
<dbReference type="InterPro" id="IPR047951">
    <property type="entry name" value="Transpos_ISL3"/>
</dbReference>
<dbReference type="EMBL" id="CP040856">
    <property type="protein sequence ID" value="QIA88650.1"/>
    <property type="molecule type" value="Genomic_DNA"/>
</dbReference>
<dbReference type="RefSeq" id="WP_094517245.1">
    <property type="nucleotide sequence ID" value="NZ_CP040854.1"/>
</dbReference>
<evidence type="ECO:0000313" key="3">
    <source>
        <dbReference type="EMBL" id="QIA87962.1"/>
    </source>
</evidence>
<dbReference type="Pfam" id="PF01610">
    <property type="entry name" value="DDE_Tnp_ISL3"/>
    <property type="match status" value="1"/>
</dbReference>
<dbReference type="InterPro" id="IPR032877">
    <property type="entry name" value="Transposase_HTH"/>
</dbReference>
<protein>
    <submittedName>
        <fullName evidence="3">ISL3 family transposase</fullName>
    </submittedName>
</protein>
<dbReference type="PANTHER" id="PTHR33498:SF1">
    <property type="entry name" value="TRANSPOSASE FOR INSERTION SEQUENCE ELEMENT IS1557"/>
    <property type="match status" value="1"/>
</dbReference>
<reference evidence="3 5" key="1">
    <citation type="submission" date="2019-06" db="EMBL/GenBank/DDBJ databases">
        <title>Whole genome sequencing of Lactobacillus johnsonii strain G2A.</title>
        <authorList>
            <person name="Conlan S."/>
            <person name="Thomas P.J."/>
            <person name="Mullikin J."/>
            <person name="Singer J."/>
            <person name="Weaver C."/>
            <person name="Segre J.A."/>
        </authorList>
    </citation>
    <scope>NUCLEOTIDE SEQUENCE [LARGE SCALE GENOMIC DNA]</scope>
    <source>
        <strain evidence="3 5">G2A</strain>
        <plasmid evidence="4 5">unnamed2</plasmid>
    </source>
</reference>
<accession>A0A9X7XUD7</accession>
<dbReference type="PANTHER" id="PTHR33498">
    <property type="entry name" value="TRANSPOSASE FOR INSERTION SEQUENCE ELEMENT IS1557"/>
    <property type="match status" value="1"/>
</dbReference>
<gene>
    <name evidence="3" type="ORF">FEE39_06395</name>
    <name evidence="4" type="ORF">FEE39_10435</name>
</gene>
<feature type="domain" description="Transposase IS204/IS1001/IS1096/IS1165 helix-turn-helix" evidence="2">
    <location>
        <begin position="99"/>
        <end position="143"/>
    </location>
</feature>
<dbReference type="Proteomes" id="UP000464749">
    <property type="component" value="Plasmid unnamed2"/>
</dbReference>
<dbReference type="AlphaFoldDB" id="A0A9X7XUD7"/>
<evidence type="ECO:0000313" key="5">
    <source>
        <dbReference type="Proteomes" id="UP000464749"/>
    </source>
</evidence>
<dbReference type="Proteomes" id="UP000464749">
    <property type="component" value="Chromosome"/>
</dbReference>
<proteinExistence type="predicted"/>
<evidence type="ECO:0000259" key="2">
    <source>
        <dbReference type="Pfam" id="PF13542"/>
    </source>
</evidence>